<accession>A0AA39CCX7</accession>
<dbReference type="EMBL" id="JAPDRK010000021">
    <property type="protein sequence ID" value="KAJ9603698.1"/>
    <property type="molecule type" value="Genomic_DNA"/>
</dbReference>
<dbReference type="Gene3D" id="3.30.710.10">
    <property type="entry name" value="Potassium Channel Kv1.1, Chain A"/>
    <property type="match status" value="1"/>
</dbReference>
<protein>
    <recommendedName>
        <fullName evidence="4">BTB domain-containing protein</fullName>
    </recommendedName>
</protein>
<reference evidence="2" key="1">
    <citation type="submission" date="2022-10" db="EMBL/GenBank/DDBJ databases">
        <title>Culturing micro-colonial fungi from biological soil crusts in the Mojave desert and describing Neophaeococcomyces mojavensis, and introducing the new genera and species Taxawa tesnikishii.</title>
        <authorList>
            <person name="Kurbessoian T."/>
            <person name="Stajich J.E."/>
        </authorList>
    </citation>
    <scope>NUCLEOTIDE SEQUENCE</scope>
    <source>
        <strain evidence="2">TK_41</strain>
    </source>
</reference>
<proteinExistence type="predicted"/>
<feature type="compositionally biased region" description="Polar residues" evidence="1">
    <location>
        <begin position="14"/>
        <end position="25"/>
    </location>
</feature>
<evidence type="ECO:0008006" key="4">
    <source>
        <dbReference type="Google" id="ProtNLM"/>
    </source>
</evidence>
<name>A0AA39CCX7_9EURO</name>
<dbReference type="AlphaFoldDB" id="A0AA39CCX7"/>
<dbReference type="InterPro" id="IPR011333">
    <property type="entry name" value="SKP1/BTB/POZ_sf"/>
</dbReference>
<keyword evidence="3" id="KW-1185">Reference proteome</keyword>
<feature type="region of interest" description="Disordered" evidence="1">
    <location>
        <begin position="1"/>
        <end position="60"/>
    </location>
</feature>
<sequence length="329" mass="37985">MPRLAPEEGDWQETTDGSLASTNVFDRSLTKDDEELAEITPPRKPRKPRIPTPSPPSSPDIVLSVEPDGTEGQIKIIVGSGADQQTFYESRNLLVKESKFFSGCLNSGMIESQNHEIFLPEDFPDRIETLLKYMRRPLSVRRPRWYLGKRKVSRPEDEFLQDLEAYAIAEKYLCARMQNSVVERLIAYWLDNGFPPWHYGWVVNNVDKSGPLYGAATKFFGWMLGSEDLKYGYYSLGCETMVDSELIGWENEDLGIAQRRVHGKKIQREKRWAKELKALFDRGTFSNDLFWEVHRSVRGGDHWKEIANPEEHCDYHVHEPGETCMGAYW</sequence>
<evidence type="ECO:0000256" key="1">
    <source>
        <dbReference type="SAM" id="MobiDB-lite"/>
    </source>
</evidence>
<evidence type="ECO:0000313" key="2">
    <source>
        <dbReference type="EMBL" id="KAJ9603698.1"/>
    </source>
</evidence>
<comment type="caution">
    <text evidence="2">The sequence shown here is derived from an EMBL/GenBank/DDBJ whole genome shotgun (WGS) entry which is preliminary data.</text>
</comment>
<evidence type="ECO:0000313" key="3">
    <source>
        <dbReference type="Proteomes" id="UP001172673"/>
    </source>
</evidence>
<dbReference type="Proteomes" id="UP001172673">
    <property type="component" value="Unassembled WGS sequence"/>
</dbReference>
<organism evidence="2 3">
    <name type="scientific">Cladophialophora chaetospira</name>
    <dbReference type="NCBI Taxonomy" id="386627"/>
    <lineage>
        <taxon>Eukaryota</taxon>
        <taxon>Fungi</taxon>
        <taxon>Dikarya</taxon>
        <taxon>Ascomycota</taxon>
        <taxon>Pezizomycotina</taxon>
        <taxon>Eurotiomycetes</taxon>
        <taxon>Chaetothyriomycetidae</taxon>
        <taxon>Chaetothyriales</taxon>
        <taxon>Herpotrichiellaceae</taxon>
        <taxon>Cladophialophora</taxon>
    </lineage>
</organism>
<gene>
    <name evidence="2" type="ORF">H2200_011884</name>
</gene>